<dbReference type="InterPro" id="IPR003172">
    <property type="entry name" value="ML_dom"/>
</dbReference>
<sequence length="150" mass="16446">MMLKITVCISISLFLVASETIEYKDCPKATGDFAHATAVRISPCPTQPCSFKHGETVHVEIDFTPRNNSDTLKSEVFGIISGIAVPYPLPNPDACKDSNINCPISPGQALTYKSSFDVRDSYPKIQVIVMWQLNAGKTNQVCFTFPMAIV</sequence>
<keyword evidence="5" id="KW-1015">Disulfide bond</keyword>
<evidence type="ECO:0000256" key="2">
    <source>
        <dbReference type="ARBA" id="ARBA00006370"/>
    </source>
</evidence>
<feature type="signal peptide" evidence="6">
    <location>
        <begin position="1"/>
        <end position="18"/>
    </location>
</feature>
<dbReference type="AlphaFoldDB" id="A0AAV4AXH0"/>
<dbReference type="PANTHER" id="PTHR11306:SF68">
    <property type="entry name" value="NPC INTRACELLULAR CHOLESTEROL TRANSPORTER 2"/>
    <property type="match status" value="1"/>
</dbReference>
<comment type="subcellular location">
    <subcellularLocation>
        <location evidence="1">Secreted</location>
    </subcellularLocation>
</comment>
<feature type="domain" description="MD-2-related lipid-recognition" evidence="7">
    <location>
        <begin position="23"/>
        <end position="147"/>
    </location>
</feature>
<dbReference type="Proteomes" id="UP000735302">
    <property type="component" value="Unassembled WGS sequence"/>
</dbReference>
<evidence type="ECO:0000256" key="6">
    <source>
        <dbReference type="SAM" id="SignalP"/>
    </source>
</evidence>
<accession>A0AAV4AXH0</accession>
<comment type="caution">
    <text evidence="8">The sequence shown here is derived from an EMBL/GenBank/DDBJ whole genome shotgun (WGS) entry which is preliminary data.</text>
</comment>
<organism evidence="8 9">
    <name type="scientific">Plakobranchus ocellatus</name>
    <dbReference type="NCBI Taxonomy" id="259542"/>
    <lineage>
        <taxon>Eukaryota</taxon>
        <taxon>Metazoa</taxon>
        <taxon>Spiralia</taxon>
        <taxon>Lophotrochozoa</taxon>
        <taxon>Mollusca</taxon>
        <taxon>Gastropoda</taxon>
        <taxon>Heterobranchia</taxon>
        <taxon>Euthyneura</taxon>
        <taxon>Panpulmonata</taxon>
        <taxon>Sacoglossa</taxon>
        <taxon>Placobranchoidea</taxon>
        <taxon>Plakobranchidae</taxon>
        <taxon>Plakobranchus</taxon>
    </lineage>
</organism>
<proteinExistence type="inferred from homology"/>
<dbReference type="Gene3D" id="2.60.40.770">
    <property type="match status" value="1"/>
</dbReference>
<reference evidence="8 9" key="1">
    <citation type="journal article" date="2021" name="Elife">
        <title>Chloroplast acquisition without the gene transfer in kleptoplastic sea slugs, Plakobranchus ocellatus.</title>
        <authorList>
            <person name="Maeda T."/>
            <person name="Takahashi S."/>
            <person name="Yoshida T."/>
            <person name="Shimamura S."/>
            <person name="Takaki Y."/>
            <person name="Nagai Y."/>
            <person name="Toyoda A."/>
            <person name="Suzuki Y."/>
            <person name="Arimoto A."/>
            <person name="Ishii H."/>
            <person name="Satoh N."/>
            <person name="Nishiyama T."/>
            <person name="Hasebe M."/>
            <person name="Maruyama T."/>
            <person name="Minagawa J."/>
            <person name="Obokata J."/>
            <person name="Shigenobu S."/>
        </authorList>
    </citation>
    <scope>NUCLEOTIDE SEQUENCE [LARGE SCALE GENOMIC DNA]</scope>
</reference>
<evidence type="ECO:0000313" key="9">
    <source>
        <dbReference type="Proteomes" id="UP000735302"/>
    </source>
</evidence>
<evidence type="ECO:0000256" key="4">
    <source>
        <dbReference type="ARBA" id="ARBA00022729"/>
    </source>
</evidence>
<dbReference type="EMBL" id="BLXT01004368">
    <property type="protein sequence ID" value="GFO11960.1"/>
    <property type="molecule type" value="Genomic_DNA"/>
</dbReference>
<dbReference type="Pfam" id="PF02221">
    <property type="entry name" value="E1_DerP2_DerF2"/>
    <property type="match status" value="1"/>
</dbReference>
<dbReference type="SMART" id="SM00737">
    <property type="entry name" value="ML"/>
    <property type="match status" value="1"/>
</dbReference>
<dbReference type="PANTHER" id="PTHR11306">
    <property type="entry name" value="NIEMANN PICK TYPE C2 PROTEIN NPC2-RELATED"/>
    <property type="match status" value="1"/>
</dbReference>
<comment type="similarity">
    <text evidence="2">Belongs to the NPC2 family.</text>
</comment>
<name>A0AAV4AXH0_9GAST</name>
<dbReference type="CDD" id="cd00916">
    <property type="entry name" value="Npc2_like"/>
    <property type="match status" value="1"/>
</dbReference>
<evidence type="ECO:0000259" key="7">
    <source>
        <dbReference type="SMART" id="SM00737"/>
    </source>
</evidence>
<gene>
    <name evidence="8" type="ORF">PoB_003846500</name>
</gene>
<evidence type="ECO:0000256" key="3">
    <source>
        <dbReference type="ARBA" id="ARBA00022525"/>
    </source>
</evidence>
<dbReference type="GO" id="GO:0005576">
    <property type="term" value="C:extracellular region"/>
    <property type="evidence" value="ECO:0007669"/>
    <property type="project" value="UniProtKB-SubCell"/>
</dbReference>
<evidence type="ECO:0000256" key="5">
    <source>
        <dbReference type="ARBA" id="ARBA00023157"/>
    </source>
</evidence>
<keyword evidence="3" id="KW-0964">Secreted</keyword>
<dbReference type="GO" id="GO:0032934">
    <property type="term" value="F:sterol binding"/>
    <property type="evidence" value="ECO:0007669"/>
    <property type="project" value="InterPro"/>
</dbReference>
<feature type="chain" id="PRO_5043943557" evidence="6">
    <location>
        <begin position="19"/>
        <end position="150"/>
    </location>
</feature>
<keyword evidence="9" id="KW-1185">Reference proteome</keyword>
<dbReference type="InterPro" id="IPR039670">
    <property type="entry name" value="NPC2-like"/>
</dbReference>
<protein>
    <submittedName>
        <fullName evidence="8">Epididymal secretory protein e1</fullName>
    </submittedName>
</protein>
<dbReference type="SUPFAM" id="SSF81296">
    <property type="entry name" value="E set domains"/>
    <property type="match status" value="1"/>
</dbReference>
<keyword evidence="4 6" id="KW-0732">Signal</keyword>
<dbReference type="GO" id="GO:0032367">
    <property type="term" value="P:intracellular cholesterol transport"/>
    <property type="evidence" value="ECO:0007669"/>
    <property type="project" value="InterPro"/>
</dbReference>
<dbReference type="InterPro" id="IPR014756">
    <property type="entry name" value="Ig_E-set"/>
</dbReference>
<dbReference type="FunFam" id="2.60.40.770:FF:000001">
    <property type="entry name" value="NPC intracellular cholesterol transporter 2"/>
    <property type="match status" value="1"/>
</dbReference>
<evidence type="ECO:0000313" key="8">
    <source>
        <dbReference type="EMBL" id="GFO11960.1"/>
    </source>
</evidence>
<evidence type="ECO:0000256" key="1">
    <source>
        <dbReference type="ARBA" id="ARBA00004613"/>
    </source>
</evidence>
<dbReference type="InterPro" id="IPR033916">
    <property type="entry name" value="ML_Npc2-like"/>
</dbReference>